<dbReference type="EMBL" id="CP019791">
    <property type="protein sequence ID" value="AQT68513.1"/>
    <property type="molecule type" value="Genomic_DNA"/>
</dbReference>
<evidence type="ECO:0000313" key="3">
    <source>
        <dbReference type="Proteomes" id="UP000189674"/>
    </source>
</evidence>
<dbReference type="STRING" id="1936003.STSP2_01678"/>
<sequence length="295" mass="33064">MKTYLDCVPCFVRQAIDGCRLFTDDQEIHEKAVREVLRMASEMDLDQNPPAMGKEIHRLLRELTGIRDPYEDIKKHFNELAMSWYPKLKKRVENADDPLEMAVRLAIAGNIIDFGVQASIENDMVESTVEECVTGEFDHHLVEELAAAYADADSVLYLGDNAGEIVFDRILIEQLGPEKITFAVRGGPIINDITMVDAEYAGLTGIVEVIDNGDNAPGTILQSCSESFRDHFNRADMVIAKGQGNYETLSEVDKDVFFVLKAKCPMIAHHLGCEVGRMIFQRSSGRYKDRAVLES</sequence>
<dbReference type="InterPro" id="IPR036075">
    <property type="entry name" value="ARMT-1-like_metal-bd_sf"/>
</dbReference>
<dbReference type="Pfam" id="PF01937">
    <property type="entry name" value="ARMT1-like_dom"/>
    <property type="match status" value="1"/>
</dbReference>
<dbReference type="Gene3D" id="1.10.285.20">
    <property type="entry name" value="Uncharacterised protein PF01937, DUF89, domain 2"/>
    <property type="match status" value="1"/>
</dbReference>
<organism evidence="2 3">
    <name type="scientific">Anaerohalosphaera lusitana</name>
    <dbReference type="NCBI Taxonomy" id="1936003"/>
    <lineage>
        <taxon>Bacteria</taxon>
        <taxon>Pseudomonadati</taxon>
        <taxon>Planctomycetota</taxon>
        <taxon>Phycisphaerae</taxon>
        <taxon>Sedimentisphaerales</taxon>
        <taxon>Anaerohalosphaeraceae</taxon>
        <taxon>Anaerohalosphaera</taxon>
    </lineage>
</organism>
<dbReference type="RefSeq" id="WP_146661569.1">
    <property type="nucleotide sequence ID" value="NZ_CP019791.1"/>
</dbReference>
<name>A0A1U9NKQ6_9BACT</name>
<dbReference type="SUPFAM" id="SSF111321">
    <property type="entry name" value="AF1104-like"/>
    <property type="match status" value="1"/>
</dbReference>
<dbReference type="KEGG" id="alus:STSP2_01678"/>
<dbReference type="Gene3D" id="1.10.8.380">
    <property type="entry name" value="Uncharacterised protein PF01937, DUF89, domain 1"/>
    <property type="match status" value="1"/>
</dbReference>
<accession>A0A1U9NKQ6</accession>
<reference evidence="3" key="1">
    <citation type="submission" date="2017-02" db="EMBL/GenBank/DDBJ databases">
        <title>Comparative genomics and description of representatives of a novel lineage of planctomycetes thriving in anoxic sediments.</title>
        <authorList>
            <person name="Spring S."/>
            <person name="Bunk B."/>
            <person name="Sproer C."/>
        </authorList>
    </citation>
    <scope>NUCLEOTIDE SEQUENCE [LARGE SCALE GENOMIC DNA]</scope>
    <source>
        <strain evidence="3">ST-NAGAB-D1</strain>
    </source>
</reference>
<dbReference type="OrthoDB" id="9796465at2"/>
<proteinExistence type="predicted"/>
<dbReference type="InterPro" id="IPR014444">
    <property type="entry name" value="PH1575-like"/>
</dbReference>
<dbReference type="Proteomes" id="UP000189674">
    <property type="component" value="Chromosome"/>
</dbReference>
<dbReference type="InterPro" id="IPR002791">
    <property type="entry name" value="ARMT1-like_metal-bd"/>
</dbReference>
<dbReference type="AlphaFoldDB" id="A0A1U9NKQ6"/>
<keyword evidence="3" id="KW-1185">Reference proteome</keyword>
<evidence type="ECO:0000313" key="2">
    <source>
        <dbReference type="EMBL" id="AQT68513.1"/>
    </source>
</evidence>
<gene>
    <name evidence="2" type="ORF">STSP2_01678</name>
</gene>
<dbReference type="PIRSF" id="PIRSF006593">
    <property type="entry name" value="UCP006593"/>
    <property type="match status" value="1"/>
</dbReference>
<evidence type="ECO:0000259" key="1">
    <source>
        <dbReference type="Pfam" id="PF01937"/>
    </source>
</evidence>
<feature type="domain" description="Damage-control phosphatase ARMT1-like metal-binding" evidence="1">
    <location>
        <begin position="4"/>
        <end position="278"/>
    </location>
</feature>
<protein>
    <recommendedName>
        <fullName evidence="1">Damage-control phosphatase ARMT1-like metal-binding domain-containing protein</fullName>
    </recommendedName>
</protein>
<dbReference type="Gene3D" id="3.40.50.10880">
    <property type="entry name" value="Uncharacterised protein PF01937, DUF89, domain 3"/>
    <property type="match status" value="1"/>
</dbReference>